<keyword evidence="3" id="KW-1185">Reference proteome</keyword>
<evidence type="ECO:0000259" key="1">
    <source>
        <dbReference type="Pfam" id="PF01965"/>
    </source>
</evidence>
<dbReference type="AlphaFoldDB" id="A0A839IY97"/>
<dbReference type="RefSeq" id="WP_182812053.1">
    <property type="nucleotide sequence ID" value="NZ_JACJFM010000060.1"/>
</dbReference>
<dbReference type="EMBL" id="JACJFM010000060">
    <property type="protein sequence ID" value="MBB1489564.1"/>
    <property type="molecule type" value="Genomic_DNA"/>
</dbReference>
<evidence type="ECO:0000313" key="2">
    <source>
        <dbReference type="EMBL" id="MBB1489564.1"/>
    </source>
</evidence>
<reference evidence="2 3" key="1">
    <citation type="submission" date="2020-08" db="EMBL/GenBank/DDBJ databases">
        <title>Oceanospirillum sp. nov. isolated from marine sediment.</title>
        <authorList>
            <person name="Ji X."/>
        </authorList>
    </citation>
    <scope>NUCLEOTIDE SEQUENCE [LARGE SCALE GENOMIC DNA]</scope>
    <source>
        <strain evidence="2 3">D5</strain>
    </source>
</reference>
<dbReference type="Gene3D" id="3.40.50.880">
    <property type="match status" value="1"/>
</dbReference>
<dbReference type="InterPro" id="IPR029062">
    <property type="entry name" value="Class_I_gatase-like"/>
</dbReference>
<protein>
    <submittedName>
        <fullName evidence="2">DJ-1/PfpI family protein</fullName>
    </submittedName>
</protein>
<feature type="domain" description="DJ-1/PfpI" evidence="1">
    <location>
        <begin position="7"/>
        <end position="166"/>
    </location>
</feature>
<dbReference type="PANTHER" id="PTHR43130">
    <property type="entry name" value="ARAC-FAMILY TRANSCRIPTIONAL REGULATOR"/>
    <property type="match status" value="1"/>
</dbReference>
<sequence>MSLTYGIYIYPEVASLDFVGPYEVFDLSAWLLKSGRVVTIAETVDSIICSNGMEVKPQFTFDTAPDLDMLLVPGANSLEAALNSDKAIDWIRQQADKVQYMTAVCTGSLILQKAGLLAGKKATTHWMLTKALAEDDSITVMPDMRYVRDGNIITSQGVSAGIDMSLWLTGEIHNPAHAREVRKVLHYDPAPPYQAEI</sequence>
<dbReference type="GO" id="GO:0006355">
    <property type="term" value="P:regulation of DNA-templated transcription"/>
    <property type="evidence" value="ECO:0007669"/>
    <property type="project" value="TreeGrafter"/>
</dbReference>
<comment type="caution">
    <text evidence="2">The sequence shown here is derived from an EMBL/GenBank/DDBJ whole genome shotgun (WGS) entry which is preliminary data.</text>
</comment>
<dbReference type="PANTHER" id="PTHR43130:SF3">
    <property type="entry name" value="HTH-TYPE TRANSCRIPTIONAL REGULATOR RV1931C"/>
    <property type="match status" value="1"/>
</dbReference>
<name>A0A839IY97_9GAMM</name>
<evidence type="ECO:0000313" key="3">
    <source>
        <dbReference type="Proteomes" id="UP000565262"/>
    </source>
</evidence>
<dbReference type="InterPro" id="IPR052158">
    <property type="entry name" value="INH-QAR"/>
</dbReference>
<dbReference type="Proteomes" id="UP000565262">
    <property type="component" value="Unassembled WGS sequence"/>
</dbReference>
<gene>
    <name evidence="2" type="ORF">H4O21_23420</name>
</gene>
<dbReference type="SUPFAM" id="SSF52317">
    <property type="entry name" value="Class I glutamine amidotransferase-like"/>
    <property type="match status" value="1"/>
</dbReference>
<accession>A0A839IY97</accession>
<organism evidence="2 3">
    <name type="scientific">Oceanospirillum sediminis</name>
    <dbReference type="NCBI Taxonomy" id="2760088"/>
    <lineage>
        <taxon>Bacteria</taxon>
        <taxon>Pseudomonadati</taxon>
        <taxon>Pseudomonadota</taxon>
        <taxon>Gammaproteobacteria</taxon>
        <taxon>Oceanospirillales</taxon>
        <taxon>Oceanospirillaceae</taxon>
        <taxon>Oceanospirillum</taxon>
    </lineage>
</organism>
<proteinExistence type="predicted"/>
<dbReference type="CDD" id="cd03139">
    <property type="entry name" value="GATase1_PfpI_2"/>
    <property type="match status" value="1"/>
</dbReference>
<dbReference type="Pfam" id="PF01965">
    <property type="entry name" value="DJ-1_PfpI"/>
    <property type="match status" value="1"/>
</dbReference>
<dbReference type="InterPro" id="IPR002818">
    <property type="entry name" value="DJ-1/PfpI"/>
</dbReference>